<keyword evidence="3" id="KW-1185">Reference proteome</keyword>
<evidence type="ECO:0000313" key="3">
    <source>
        <dbReference type="Proteomes" id="UP001583193"/>
    </source>
</evidence>
<feature type="compositionally biased region" description="Low complexity" evidence="1">
    <location>
        <begin position="28"/>
        <end position="40"/>
    </location>
</feature>
<gene>
    <name evidence="2" type="ORF">Plec18167_003208</name>
</gene>
<organism evidence="2 3">
    <name type="scientific">Paecilomyces lecythidis</name>
    <dbReference type="NCBI Taxonomy" id="3004212"/>
    <lineage>
        <taxon>Eukaryota</taxon>
        <taxon>Fungi</taxon>
        <taxon>Dikarya</taxon>
        <taxon>Ascomycota</taxon>
        <taxon>Pezizomycotina</taxon>
        <taxon>Eurotiomycetes</taxon>
        <taxon>Eurotiomycetidae</taxon>
        <taxon>Eurotiales</taxon>
        <taxon>Thermoascaceae</taxon>
        <taxon>Paecilomyces</taxon>
    </lineage>
</organism>
<evidence type="ECO:0000313" key="2">
    <source>
        <dbReference type="EMBL" id="KAL1881611.1"/>
    </source>
</evidence>
<dbReference type="Proteomes" id="UP001583193">
    <property type="component" value="Unassembled WGS sequence"/>
</dbReference>
<name>A0ABR3Y005_9EURO</name>
<proteinExistence type="predicted"/>
<protein>
    <submittedName>
        <fullName evidence="2">Uncharacterized protein</fullName>
    </submittedName>
</protein>
<feature type="region of interest" description="Disordered" evidence="1">
    <location>
        <begin position="17"/>
        <end position="44"/>
    </location>
</feature>
<evidence type="ECO:0000256" key="1">
    <source>
        <dbReference type="SAM" id="MobiDB-lite"/>
    </source>
</evidence>
<dbReference type="EMBL" id="JAVDPF010000007">
    <property type="protein sequence ID" value="KAL1881611.1"/>
    <property type="molecule type" value="Genomic_DNA"/>
</dbReference>
<comment type="caution">
    <text evidence="2">The sequence shown here is derived from an EMBL/GenBank/DDBJ whole genome shotgun (WGS) entry which is preliminary data.</text>
</comment>
<accession>A0ABR3Y005</accession>
<reference evidence="2 3" key="1">
    <citation type="journal article" date="2024" name="IMA Fungus">
        <title>IMA Genome - F19 : A genome assembly and annotation guide to empower mycologists, including annotated draft genome sequences of Ceratocystis pirilliformis, Diaporthe australafricana, Fusarium ophioides, Paecilomyces lecythidis, and Sporothrix stenoceras.</title>
        <authorList>
            <person name="Aylward J."/>
            <person name="Wilson A.M."/>
            <person name="Visagie C.M."/>
            <person name="Spraker J."/>
            <person name="Barnes I."/>
            <person name="Buitendag C."/>
            <person name="Ceriani C."/>
            <person name="Del Mar Angel L."/>
            <person name="du Plessis D."/>
            <person name="Fuchs T."/>
            <person name="Gasser K."/>
            <person name="Kramer D."/>
            <person name="Li W."/>
            <person name="Munsamy K."/>
            <person name="Piso A."/>
            <person name="Price J.L."/>
            <person name="Sonnekus B."/>
            <person name="Thomas C."/>
            <person name="van der Nest A."/>
            <person name="van Dijk A."/>
            <person name="van Heerden A."/>
            <person name="van Vuuren N."/>
            <person name="Yilmaz N."/>
            <person name="Duong T.A."/>
            <person name="van der Merwe N.A."/>
            <person name="Wingfield M.J."/>
            <person name="Wingfield B.D."/>
        </authorList>
    </citation>
    <scope>NUCLEOTIDE SEQUENCE [LARGE SCALE GENOMIC DNA]</scope>
    <source>
        <strain evidence="2 3">CMW 18167</strain>
    </source>
</reference>
<sequence length="66" mass="7067">MYTYTSTNKFLVLLPSESTQETVHRTTRSNSASSTASTDSQGRATGAFADGFLKLGYDGPSQPAMK</sequence>